<feature type="domain" description="L,D-TPase catalytic" evidence="7">
    <location>
        <begin position="352"/>
        <end position="471"/>
    </location>
</feature>
<dbReference type="PANTHER" id="PTHR30582">
    <property type="entry name" value="L,D-TRANSPEPTIDASE"/>
    <property type="match status" value="1"/>
</dbReference>
<gene>
    <name evidence="8" type="ORF">BN13_250001</name>
</gene>
<protein>
    <recommendedName>
        <fullName evidence="7">L,D-TPase catalytic domain-containing protein</fullName>
    </recommendedName>
</protein>
<accession>A0A077MDS1</accession>
<keyword evidence="4 6" id="KW-0573">Peptidoglycan synthesis</keyword>
<dbReference type="InterPro" id="IPR038063">
    <property type="entry name" value="Transpep_catalytic_dom"/>
</dbReference>
<keyword evidence="2" id="KW-0808">Transferase</keyword>
<dbReference type="Gene3D" id="2.40.440.10">
    <property type="entry name" value="L,D-transpeptidase catalytic domain-like"/>
    <property type="match status" value="1"/>
</dbReference>
<dbReference type="InterPro" id="IPR005490">
    <property type="entry name" value="LD_TPept_cat_dom"/>
</dbReference>
<organism evidence="8 9">
    <name type="scientific">Nostocoides jenkinsii Ben 74</name>
    <dbReference type="NCBI Taxonomy" id="1193518"/>
    <lineage>
        <taxon>Bacteria</taxon>
        <taxon>Bacillati</taxon>
        <taxon>Actinomycetota</taxon>
        <taxon>Actinomycetes</taxon>
        <taxon>Micrococcales</taxon>
        <taxon>Intrasporangiaceae</taxon>
        <taxon>Nostocoides</taxon>
    </lineage>
</organism>
<dbReference type="GO" id="GO:0071555">
    <property type="term" value="P:cell wall organization"/>
    <property type="evidence" value="ECO:0007669"/>
    <property type="project" value="UniProtKB-UniRule"/>
</dbReference>
<comment type="pathway">
    <text evidence="1 6">Cell wall biogenesis; peptidoglycan biosynthesis.</text>
</comment>
<reference evidence="8 9" key="1">
    <citation type="journal article" date="2013" name="ISME J.">
        <title>A metabolic model for members of the genus Tetrasphaera involved in enhanced biological phosphorus removal.</title>
        <authorList>
            <person name="Kristiansen R."/>
            <person name="Nguyen H.T.T."/>
            <person name="Saunders A.M."/>
            <person name="Nielsen J.L."/>
            <person name="Wimmer R."/>
            <person name="Le V.Q."/>
            <person name="McIlroy S.J."/>
            <person name="Petrovski S."/>
            <person name="Seviour R.J."/>
            <person name="Calteau A."/>
            <person name="Nielsen K.L."/>
            <person name="Nielsen P.H."/>
        </authorList>
    </citation>
    <scope>NUCLEOTIDE SEQUENCE [LARGE SCALE GENOMIC DNA]</scope>
    <source>
        <strain evidence="8 9">Ben 74</strain>
    </source>
</reference>
<dbReference type="CDD" id="cd16913">
    <property type="entry name" value="YkuD_like"/>
    <property type="match status" value="1"/>
</dbReference>
<dbReference type="GO" id="GO:0071972">
    <property type="term" value="F:peptidoglycan L,D-transpeptidase activity"/>
    <property type="evidence" value="ECO:0007669"/>
    <property type="project" value="TreeGrafter"/>
</dbReference>
<dbReference type="GO" id="GO:0018104">
    <property type="term" value="P:peptidoglycan-protein cross-linking"/>
    <property type="evidence" value="ECO:0007669"/>
    <property type="project" value="TreeGrafter"/>
</dbReference>
<keyword evidence="5 6" id="KW-0961">Cell wall biogenesis/degradation</keyword>
<feature type="active site" description="Nucleophile" evidence="6">
    <location>
        <position position="447"/>
    </location>
</feature>
<comment type="caution">
    <text evidence="8">The sequence shown here is derived from an EMBL/GenBank/DDBJ whole genome shotgun (WGS) entry which is preliminary data.</text>
</comment>
<dbReference type="UniPathway" id="UPA00219"/>
<sequence>MRRRTKILGGGAVVTGLALGGGATAFGAYYQDRALPGTTVAGLDIAGMTRDQVATQLQRRAQETSVEVTTPQGTKRLTLAQLGMPIDVSATVSRAFAPNEEWSAYAKALVEPRSINAVAATADATLDALSKGLSSAALRPATDATVALAVDKKSFGITPAVAGRSLDTAPLRQAAAEAASSLTSATVTLSLVEQPADVSTSDAQEVADQANAIIAAPVEIKAGSKTFTASPGRKASWVSVPSVDGQLARPAVDEAKVGKWVTQAADSVKVEARNGMRYLNYAGKTLRVITAATDGVEVSNADDVAKDITAALNTGAKSATKFRTKTVNATWTERRIARGAEGLAYPAVEGEKWIDVNLSRHTMTAFVGGRVALGPIQMVNGAPATPTDIGTFHIYWKNPLMTMRGQNADGTDYETPDVPWSSFFNGGEALHGAYWRKTWGYAASHGCINLPIPTAKWVYDWAPMGTPVVTHN</sequence>
<dbReference type="EMBL" id="CAJC01000134">
    <property type="protein sequence ID" value="CCI52913.1"/>
    <property type="molecule type" value="Genomic_DNA"/>
</dbReference>
<dbReference type="Pfam" id="PF03734">
    <property type="entry name" value="YkuD"/>
    <property type="match status" value="1"/>
</dbReference>
<dbReference type="STRING" id="1193518.BN13_250001"/>
<evidence type="ECO:0000256" key="3">
    <source>
        <dbReference type="ARBA" id="ARBA00022960"/>
    </source>
</evidence>
<dbReference type="GO" id="GO:0008360">
    <property type="term" value="P:regulation of cell shape"/>
    <property type="evidence" value="ECO:0007669"/>
    <property type="project" value="UniProtKB-UniRule"/>
</dbReference>
<dbReference type="InterPro" id="IPR050979">
    <property type="entry name" value="LD-transpeptidase"/>
</dbReference>
<name>A0A077MDS1_9MICO</name>
<evidence type="ECO:0000313" key="8">
    <source>
        <dbReference type="EMBL" id="CCI52913.1"/>
    </source>
</evidence>
<evidence type="ECO:0000256" key="6">
    <source>
        <dbReference type="PROSITE-ProRule" id="PRU01373"/>
    </source>
</evidence>
<keyword evidence="9" id="KW-1185">Reference proteome</keyword>
<dbReference type="GO" id="GO:0005576">
    <property type="term" value="C:extracellular region"/>
    <property type="evidence" value="ECO:0007669"/>
    <property type="project" value="TreeGrafter"/>
</dbReference>
<dbReference type="PROSITE" id="PS52029">
    <property type="entry name" value="LD_TPASE"/>
    <property type="match status" value="1"/>
</dbReference>
<proteinExistence type="predicted"/>
<evidence type="ECO:0000313" key="9">
    <source>
        <dbReference type="Proteomes" id="UP000035720"/>
    </source>
</evidence>
<evidence type="ECO:0000256" key="2">
    <source>
        <dbReference type="ARBA" id="ARBA00022679"/>
    </source>
</evidence>
<dbReference type="GO" id="GO:0016740">
    <property type="term" value="F:transferase activity"/>
    <property type="evidence" value="ECO:0007669"/>
    <property type="project" value="UniProtKB-KW"/>
</dbReference>
<evidence type="ECO:0000256" key="5">
    <source>
        <dbReference type="ARBA" id="ARBA00023316"/>
    </source>
</evidence>
<dbReference type="PANTHER" id="PTHR30582:SF2">
    <property type="entry name" value="L,D-TRANSPEPTIDASE YCIB-RELATED"/>
    <property type="match status" value="1"/>
</dbReference>
<evidence type="ECO:0000259" key="7">
    <source>
        <dbReference type="PROSITE" id="PS52029"/>
    </source>
</evidence>
<feature type="active site" description="Proton donor/acceptor" evidence="6">
    <location>
        <position position="431"/>
    </location>
</feature>
<dbReference type="Proteomes" id="UP000035720">
    <property type="component" value="Unassembled WGS sequence"/>
</dbReference>
<evidence type="ECO:0000256" key="4">
    <source>
        <dbReference type="ARBA" id="ARBA00022984"/>
    </source>
</evidence>
<dbReference type="SUPFAM" id="SSF141523">
    <property type="entry name" value="L,D-transpeptidase catalytic domain-like"/>
    <property type="match status" value="1"/>
</dbReference>
<evidence type="ECO:0000256" key="1">
    <source>
        <dbReference type="ARBA" id="ARBA00004752"/>
    </source>
</evidence>
<keyword evidence="3 6" id="KW-0133">Cell shape</keyword>
<dbReference type="AlphaFoldDB" id="A0A077MDS1"/>